<dbReference type="EMBL" id="KV442048">
    <property type="protein sequence ID" value="OAQ28490.1"/>
    <property type="molecule type" value="Genomic_DNA"/>
</dbReference>
<dbReference type="Proteomes" id="UP000078512">
    <property type="component" value="Unassembled WGS sequence"/>
</dbReference>
<evidence type="ECO:0000313" key="2">
    <source>
        <dbReference type="EMBL" id="OAQ28490.1"/>
    </source>
</evidence>
<sequence length="217" mass="24095">MLPLILSSQPFNFPHHVLQVLSSLTHLILSHTNTNTPATFTRALHIAKFIDCNNPFSSTKTMTQEINCPTQFLPFSLSPPLSPMTPIDSRNERPCKAAKLSTERQPFSNLGYSSHPSCLMSRQQTISSPSNPSSGNLSSMPSTPSLPIITLSAPSSLSRGFERSVVKKPVFNVQFLPSEEYKPEGKAGYLPRTPYPLTKEEEDERIFQSFLTALNEE</sequence>
<proteinExistence type="predicted"/>
<feature type="compositionally biased region" description="Low complexity" evidence="1">
    <location>
        <begin position="127"/>
        <end position="142"/>
    </location>
</feature>
<dbReference type="OrthoDB" id="2412166at2759"/>
<organism evidence="2 3">
    <name type="scientific">Linnemannia elongata AG-77</name>
    <dbReference type="NCBI Taxonomy" id="1314771"/>
    <lineage>
        <taxon>Eukaryota</taxon>
        <taxon>Fungi</taxon>
        <taxon>Fungi incertae sedis</taxon>
        <taxon>Mucoromycota</taxon>
        <taxon>Mortierellomycotina</taxon>
        <taxon>Mortierellomycetes</taxon>
        <taxon>Mortierellales</taxon>
        <taxon>Mortierellaceae</taxon>
        <taxon>Linnemannia</taxon>
    </lineage>
</organism>
<dbReference type="AlphaFoldDB" id="A0A197JTG0"/>
<name>A0A197JTG0_9FUNG</name>
<accession>A0A197JTG0</accession>
<gene>
    <name evidence="2" type="ORF">K457DRAFT_553233</name>
</gene>
<evidence type="ECO:0000256" key="1">
    <source>
        <dbReference type="SAM" id="MobiDB-lite"/>
    </source>
</evidence>
<reference evidence="2 3" key="1">
    <citation type="submission" date="2016-05" db="EMBL/GenBank/DDBJ databases">
        <title>Genome sequencing reveals origins of a unique bacterial endosymbiosis in the earliest lineages of terrestrial Fungi.</title>
        <authorList>
            <consortium name="DOE Joint Genome Institute"/>
            <person name="Uehling J."/>
            <person name="Gryganskyi A."/>
            <person name="Hameed K."/>
            <person name="Tschaplinski T."/>
            <person name="Misztal P."/>
            <person name="Wu S."/>
            <person name="Desiro A."/>
            <person name="Vande Pol N."/>
            <person name="Du Z.-Y."/>
            <person name="Zienkiewicz A."/>
            <person name="Zienkiewicz K."/>
            <person name="Morin E."/>
            <person name="Tisserant E."/>
            <person name="Splivallo R."/>
            <person name="Hainaut M."/>
            <person name="Henrissat B."/>
            <person name="Ohm R."/>
            <person name="Kuo A."/>
            <person name="Yan J."/>
            <person name="Lipzen A."/>
            <person name="Nolan M."/>
            <person name="Labutti K."/>
            <person name="Barry K."/>
            <person name="Goldstein A."/>
            <person name="Labbe J."/>
            <person name="Schadt C."/>
            <person name="Tuskan G."/>
            <person name="Grigoriev I."/>
            <person name="Martin F."/>
            <person name="Vilgalys R."/>
            <person name="Bonito G."/>
        </authorList>
    </citation>
    <scope>NUCLEOTIDE SEQUENCE [LARGE SCALE GENOMIC DNA]</scope>
    <source>
        <strain evidence="2 3">AG-77</strain>
    </source>
</reference>
<protein>
    <submittedName>
        <fullName evidence="2">Uncharacterized protein</fullName>
    </submittedName>
</protein>
<evidence type="ECO:0000313" key="3">
    <source>
        <dbReference type="Proteomes" id="UP000078512"/>
    </source>
</evidence>
<keyword evidence="3" id="KW-1185">Reference proteome</keyword>
<feature type="region of interest" description="Disordered" evidence="1">
    <location>
        <begin position="121"/>
        <end position="142"/>
    </location>
</feature>